<proteinExistence type="predicted"/>
<gene>
    <name evidence="2" type="ORF">LOC62_05G007699</name>
</gene>
<organism evidence="2 3">
    <name type="scientific">Vanrija pseudolonga</name>
    <dbReference type="NCBI Taxonomy" id="143232"/>
    <lineage>
        <taxon>Eukaryota</taxon>
        <taxon>Fungi</taxon>
        <taxon>Dikarya</taxon>
        <taxon>Basidiomycota</taxon>
        <taxon>Agaricomycotina</taxon>
        <taxon>Tremellomycetes</taxon>
        <taxon>Trichosporonales</taxon>
        <taxon>Trichosporonaceae</taxon>
        <taxon>Vanrija</taxon>
    </lineage>
</organism>
<dbReference type="RefSeq" id="XP_062630204.1">
    <property type="nucleotide sequence ID" value="XM_062774220.1"/>
</dbReference>
<evidence type="ECO:0000313" key="3">
    <source>
        <dbReference type="Proteomes" id="UP000827549"/>
    </source>
</evidence>
<feature type="region of interest" description="Disordered" evidence="1">
    <location>
        <begin position="151"/>
        <end position="198"/>
    </location>
</feature>
<feature type="compositionally biased region" description="Basic and acidic residues" evidence="1">
    <location>
        <begin position="221"/>
        <end position="245"/>
    </location>
</feature>
<evidence type="ECO:0000256" key="1">
    <source>
        <dbReference type="SAM" id="MobiDB-lite"/>
    </source>
</evidence>
<feature type="region of interest" description="Disordered" evidence="1">
    <location>
        <begin position="214"/>
        <end position="272"/>
    </location>
</feature>
<accession>A0AAF1BT08</accession>
<sequence length="272" mass="30967">MAVQQPQAPDGYRKYRELQRSAGCFEFYKYDTVEKIVSAWHSRIIYGFQLQEELELHRVILANIIDKDKVPLLRDRLRGDEPAWLYISGIVELAPEERPPGLKDLYSQLKKHAEALRPSPPPYAPEKALPRVPDTSDMAVRELYREDDAKRNYSIGKGKEKDPALNESHKAVSKLYREDDATRNHYDDEKGKGKGKDKELEAYAYDDGASIFSGPAPSYKTHPDIHASSDDRPNDAEDRIRELERQLAQSRGLGRGRLGGVLFGRAFGKGQR</sequence>
<dbReference type="Proteomes" id="UP000827549">
    <property type="component" value="Chromosome 5"/>
</dbReference>
<evidence type="ECO:0000313" key="2">
    <source>
        <dbReference type="EMBL" id="WOO84178.1"/>
    </source>
</evidence>
<protein>
    <submittedName>
        <fullName evidence="2">Uncharacterized protein</fullName>
    </submittedName>
</protein>
<dbReference type="AlphaFoldDB" id="A0AAF1BT08"/>
<keyword evidence="3" id="KW-1185">Reference proteome</keyword>
<dbReference type="EMBL" id="CP086718">
    <property type="protein sequence ID" value="WOO84178.1"/>
    <property type="molecule type" value="Genomic_DNA"/>
</dbReference>
<feature type="compositionally biased region" description="Gly residues" evidence="1">
    <location>
        <begin position="253"/>
        <end position="262"/>
    </location>
</feature>
<name>A0AAF1BT08_9TREE</name>
<reference evidence="2" key="1">
    <citation type="submission" date="2023-10" db="EMBL/GenBank/DDBJ databases">
        <authorList>
            <person name="Noh H."/>
        </authorList>
    </citation>
    <scope>NUCLEOTIDE SEQUENCE</scope>
    <source>
        <strain evidence="2">DUCC4014</strain>
    </source>
</reference>
<dbReference type="GeneID" id="87810871"/>
<feature type="compositionally biased region" description="Low complexity" evidence="1">
    <location>
        <begin position="263"/>
        <end position="272"/>
    </location>
</feature>